<evidence type="ECO:0000256" key="1">
    <source>
        <dbReference type="SAM" id="MobiDB-lite"/>
    </source>
</evidence>
<protein>
    <submittedName>
        <fullName evidence="2">Uncharacterized protein</fullName>
    </submittedName>
</protein>
<feature type="compositionally biased region" description="Basic residues" evidence="1">
    <location>
        <begin position="124"/>
        <end position="140"/>
    </location>
</feature>
<organism evidence="2 3">
    <name type="scientific">Cytospora paraplurivora</name>
    <dbReference type="NCBI Taxonomy" id="2898453"/>
    <lineage>
        <taxon>Eukaryota</taxon>
        <taxon>Fungi</taxon>
        <taxon>Dikarya</taxon>
        <taxon>Ascomycota</taxon>
        <taxon>Pezizomycotina</taxon>
        <taxon>Sordariomycetes</taxon>
        <taxon>Sordariomycetidae</taxon>
        <taxon>Diaporthales</taxon>
        <taxon>Cytosporaceae</taxon>
        <taxon>Cytospora</taxon>
    </lineage>
</organism>
<feature type="compositionally biased region" description="Acidic residues" evidence="1">
    <location>
        <begin position="69"/>
        <end position="89"/>
    </location>
</feature>
<name>A0AAN9UIZ5_9PEZI</name>
<accession>A0AAN9UIZ5</accession>
<proteinExistence type="predicted"/>
<dbReference type="Proteomes" id="UP001320245">
    <property type="component" value="Unassembled WGS sequence"/>
</dbReference>
<feature type="region of interest" description="Disordered" evidence="1">
    <location>
        <begin position="121"/>
        <end position="159"/>
    </location>
</feature>
<keyword evidence="3" id="KW-1185">Reference proteome</keyword>
<comment type="caution">
    <text evidence="2">The sequence shown here is derived from an EMBL/GenBank/DDBJ whole genome shotgun (WGS) entry which is preliminary data.</text>
</comment>
<reference evidence="2 3" key="1">
    <citation type="journal article" date="2023" name="PLoS ONE">
        <title>Cytospora paraplurivora sp. nov. isolated from orchards with fruit tree decline syndrome in Ontario, Canada.</title>
        <authorList>
            <person name="Ilyukhin E."/>
            <person name="Nguyen H.D.T."/>
            <person name="Castle A.J."/>
            <person name="Ellouze W."/>
        </authorList>
    </citation>
    <scope>NUCLEOTIDE SEQUENCE [LARGE SCALE GENOMIC DNA]</scope>
    <source>
        <strain evidence="2 3">FDS-564</strain>
    </source>
</reference>
<dbReference type="EMBL" id="JAJSPL020000004">
    <property type="protein sequence ID" value="KAK7747400.1"/>
    <property type="molecule type" value="Genomic_DNA"/>
</dbReference>
<feature type="compositionally biased region" description="Polar residues" evidence="1">
    <location>
        <begin position="195"/>
        <end position="209"/>
    </location>
</feature>
<feature type="compositionally biased region" description="Polar residues" evidence="1">
    <location>
        <begin position="59"/>
        <end position="68"/>
    </location>
</feature>
<evidence type="ECO:0000313" key="2">
    <source>
        <dbReference type="EMBL" id="KAK7747400.1"/>
    </source>
</evidence>
<feature type="region of interest" description="Disordered" evidence="1">
    <location>
        <begin position="184"/>
        <end position="210"/>
    </location>
</feature>
<feature type="region of interest" description="Disordered" evidence="1">
    <location>
        <begin position="59"/>
        <end position="102"/>
    </location>
</feature>
<dbReference type="AlphaFoldDB" id="A0AAN9UIZ5"/>
<evidence type="ECO:0000313" key="3">
    <source>
        <dbReference type="Proteomes" id="UP001320245"/>
    </source>
</evidence>
<sequence>MATIGTHQFYKRASSFPATNSLFLGSYEDNMLCRGAQLIQPIDTSFFAAQLSTISQRSSLTASPISDSSFDEDSAVITDGDDEYSEDELPPSPKRRHSGAMSISNEDLPLCYDREALRRETAAHRTRQQQHHHHHHHHHHHEEQSQGSAPLKQRERAGTFAAHEQWDSEVDGPSMALWVPEKSGAECKRRRTDKTPSTFQSQVSPQKQVSHIEGPMMALWGL</sequence>
<gene>
    <name evidence="2" type="ORF">SLS53_001655</name>
</gene>